<evidence type="ECO:0000313" key="2">
    <source>
        <dbReference type="EMBL" id="GGD22489.1"/>
    </source>
</evidence>
<dbReference type="Pfam" id="PF08238">
    <property type="entry name" value="Sel1"/>
    <property type="match status" value="3"/>
</dbReference>
<dbReference type="SMART" id="SM00671">
    <property type="entry name" value="SEL1"/>
    <property type="match status" value="4"/>
</dbReference>
<feature type="signal peptide" evidence="1">
    <location>
        <begin position="1"/>
        <end position="30"/>
    </location>
</feature>
<dbReference type="EMBL" id="BMJJ01000006">
    <property type="protein sequence ID" value="GGD22489.1"/>
    <property type="molecule type" value="Genomic_DNA"/>
</dbReference>
<gene>
    <name evidence="2" type="ORF">GCM10011335_26710</name>
</gene>
<dbReference type="RefSeq" id="WP_188851410.1">
    <property type="nucleotide sequence ID" value="NZ_BMJJ01000006.1"/>
</dbReference>
<feature type="chain" id="PRO_5037413022" description="Exopolysaccharide production negative regulator" evidence="1">
    <location>
        <begin position="31"/>
        <end position="281"/>
    </location>
</feature>
<keyword evidence="3" id="KW-1185">Reference proteome</keyword>
<dbReference type="SUPFAM" id="SSF81901">
    <property type="entry name" value="HCP-like"/>
    <property type="match status" value="1"/>
</dbReference>
<evidence type="ECO:0000256" key="1">
    <source>
        <dbReference type="SAM" id="SignalP"/>
    </source>
</evidence>
<dbReference type="PANTHER" id="PTHR11102">
    <property type="entry name" value="SEL-1-LIKE PROTEIN"/>
    <property type="match status" value="1"/>
</dbReference>
<keyword evidence="1" id="KW-0732">Signal</keyword>
<protein>
    <recommendedName>
        <fullName evidence="4">Exopolysaccharide production negative regulator</fullName>
    </recommendedName>
</protein>
<proteinExistence type="predicted"/>
<dbReference type="Proteomes" id="UP000613160">
    <property type="component" value="Unassembled WGS sequence"/>
</dbReference>
<name>A0A916XZM1_9HYPH</name>
<evidence type="ECO:0008006" key="4">
    <source>
        <dbReference type="Google" id="ProtNLM"/>
    </source>
</evidence>
<dbReference type="InterPro" id="IPR006597">
    <property type="entry name" value="Sel1-like"/>
</dbReference>
<reference evidence="2" key="2">
    <citation type="submission" date="2020-09" db="EMBL/GenBank/DDBJ databases">
        <authorList>
            <person name="Sun Q."/>
            <person name="Zhou Y."/>
        </authorList>
    </citation>
    <scope>NUCLEOTIDE SEQUENCE</scope>
    <source>
        <strain evidence="2">CGMCC 1.15493</strain>
    </source>
</reference>
<dbReference type="InterPro" id="IPR011990">
    <property type="entry name" value="TPR-like_helical_dom_sf"/>
</dbReference>
<comment type="caution">
    <text evidence="2">The sequence shown here is derived from an EMBL/GenBank/DDBJ whole genome shotgun (WGS) entry which is preliminary data.</text>
</comment>
<dbReference type="InterPro" id="IPR050767">
    <property type="entry name" value="Sel1_AlgK"/>
</dbReference>
<dbReference type="AlphaFoldDB" id="A0A916XZM1"/>
<organism evidence="2 3">
    <name type="scientific">Aureimonas glaciei</name>
    <dbReference type="NCBI Taxonomy" id="1776957"/>
    <lineage>
        <taxon>Bacteria</taxon>
        <taxon>Pseudomonadati</taxon>
        <taxon>Pseudomonadota</taxon>
        <taxon>Alphaproteobacteria</taxon>
        <taxon>Hyphomicrobiales</taxon>
        <taxon>Aurantimonadaceae</taxon>
        <taxon>Aureimonas</taxon>
    </lineage>
</organism>
<evidence type="ECO:0000313" key="3">
    <source>
        <dbReference type="Proteomes" id="UP000613160"/>
    </source>
</evidence>
<accession>A0A916XZM1</accession>
<dbReference type="Gene3D" id="1.25.40.10">
    <property type="entry name" value="Tetratricopeptide repeat domain"/>
    <property type="match status" value="1"/>
</dbReference>
<dbReference type="PANTHER" id="PTHR11102:SF160">
    <property type="entry name" value="ERAD-ASSOCIATED E3 UBIQUITIN-PROTEIN LIGASE COMPONENT HRD3"/>
    <property type="match status" value="1"/>
</dbReference>
<reference evidence="2" key="1">
    <citation type="journal article" date="2014" name="Int. J. Syst. Evol. Microbiol.">
        <title>Complete genome sequence of Corynebacterium casei LMG S-19264T (=DSM 44701T), isolated from a smear-ripened cheese.</title>
        <authorList>
            <consortium name="US DOE Joint Genome Institute (JGI-PGF)"/>
            <person name="Walter F."/>
            <person name="Albersmeier A."/>
            <person name="Kalinowski J."/>
            <person name="Ruckert C."/>
        </authorList>
    </citation>
    <scope>NUCLEOTIDE SEQUENCE</scope>
    <source>
        <strain evidence="2">CGMCC 1.15493</strain>
    </source>
</reference>
<sequence>MLMFDMISLRAAKAVVLSALTVSTASFALAGPSYALDPSTIVTPEAGPMELFSMGFKAYQRGEKTEALEALRYAADKGHPGARWKLGRMYAEGDGVPKNDYEAFKIFGEIINAEQDDTSTSPNAAYVASSVTALGDYMRTGIPDSPVTVDLLQARQLYFHAASIFGDPRAQFQLGRMLLNGEGGRANARQAARWLKLSAEKGNVGAEALLGHLLFDGEKIGLRPEPARGLAMLTIAIKRAGASDQSWIRPLQEEAFSLASEADRRTALAYAESKGAVFAGN</sequence>